<name>A0A4C1XB62_EUMVA</name>
<evidence type="ECO:0000313" key="3">
    <source>
        <dbReference type="Proteomes" id="UP000299102"/>
    </source>
</evidence>
<dbReference type="Proteomes" id="UP000299102">
    <property type="component" value="Unassembled WGS sequence"/>
</dbReference>
<feature type="compositionally biased region" description="Polar residues" evidence="1">
    <location>
        <begin position="15"/>
        <end position="31"/>
    </location>
</feature>
<protein>
    <submittedName>
        <fullName evidence="2">Uncharacterized protein</fullName>
    </submittedName>
</protein>
<evidence type="ECO:0000313" key="2">
    <source>
        <dbReference type="EMBL" id="GBP60202.1"/>
    </source>
</evidence>
<gene>
    <name evidence="2" type="ORF">EVAR_81347_1</name>
</gene>
<dbReference type="EMBL" id="BGZK01000781">
    <property type="protein sequence ID" value="GBP60202.1"/>
    <property type="molecule type" value="Genomic_DNA"/>
</dbReference>
<organism evidence="2 3">
    <name type="scientific">Eumeta variegata</name>
    <name type="common">Bagworm moth</name>
    <name type="synonym">Eumeta japonica</name>
    <dbReference type="NCBI Taxonomy" id="151549"/>
    <lineage>
        <taxon>Eukaryota</taxon>
        <taxon>Metazoa</taxon>
        <taxon>Ecdysozoa</taxon>
        <taxon>Arthropoda</taxon>
        <taxon>Hexapoda</taxon>
        <taxon>Insecta</taxon>
        <taxon>Pterygota</taxon>
        <taxon>Neoptera</taxon>
        <taxon>Endopterygota</taxon>
        <taxon>Lepidoptera</taxon>
        <taxon>Glossata</taxon>
        <taxon>Ditrysia</taxon>
        <taxon>Tineoidea</taxon>
        <taxon>Psychidae</taxon>
        <taxon>Oiketicinae</taxon>
        <taxon>Eumeta</taxon>
    </lineage>
</organism>
<comment type="caution">
    <text evidence="2">The sequence shown here is derived from an EMBL/GenBank/DDBJ whole genome shotgun (WGS) entry which is preliminary data.</text>
</comment>
<evidence type="ECO:0000256" key="1">
    <source>
        <dbReference type="SAM" id="MobiDB-lite"/>
    </source>
</evidence>
<feature type="region of interest" description="Disordered" evidence="1">
    <location>
        <begin position="15"/>
        <end position="34"/>
    </location>
</feature>
<sequence length="83" mass="8911">MAIRPLAQRLRASLQTNATLSEQPCSSQESPNRPFASVKPLFITGVVGPAIVRPGGRRAPKDVTAHLLYPLTNSTNSENEITA</sequence>
<keyword evidence="3" id="KW-1185">Reference proteome</keyword>
<dbReference type="AlphaFoldDB" id="A0A4C1XB62"/>
<reference evidence="2 3" key="1">
    <citation type="journal article" date="2019" name="Commun. Biol.">
        <title>The bagworm genome reveals a unique fibroin gene that provides high tensile strength.</title>
        <authorList>
            <person name="Kono N."/>
            <person name="Nakamura H."/>
            <person name="Ohtoshi R."/>
            <person name="Tomita M."/>
            <person name="Numata K."/>
            <person name="Arakawa K."/>
        </authorList>
    </citation>
    <scope>NUCLEOTIDE SEQUENCE [LARGE SCALE GENOMIC DNA]</scope>
</reference>
<accession>A0A4C1XB62</accession>
<proteinExistence type="predicted"/>